<dbReference type="PROSITE" id="PS50216">
    <property type="entry name" value="DHHC"/>
    <property type="match status" value="1"/>
</dbReference>
<reference evidence="15 16" key="1">
    <citation type="submission" date="2022-05" db="EMBL/GenBank/DDBJ databases">
        <authorList>
            <consortium name="Genoscope - CEA"/>
            <person name="William W."/>
        </authorList>
    </citation>
    <scope>NUCLEOTIDE SEQUENCE [LARGE SCALE GENOMIC DNA]</scope>
</reference>
<dbReference type="FunFam" id="3.30.200.20:FF:000009">
    <property type="entry name" value="Glycogen synthase kinase-3 beta"/>
    <property type="match status" value="1"/>
</dbReference>
<dbReference type="PANTHER" id="PTHR24057">
    <property type="entry name" value="GLYCOGEN SYNTHASE KINASE-3 ALPHA"/>
    <property type="match status" value="1"/>
</dbReference>
<feature type="domain" description="Protein kinase" evidence="14">
    <location>
        <begin position="55"/>
        <end position="339"/>
    </location>
</feature>
<dbReference type="GO" id="GO:0030154">
    <property type="term" value="P:cell differentiation"/>
    <property type="evidence" value="ECO:0007669"/>
    <property type="project" value="TreeGrafter"/>
</dbReference>
<dbReference type="GO" id="GO:0030424">
    <property type="term" value="C:axon"/>
    <property type="evidence" value="ECO:0007669"/>
    <property type="project" value="TreeGrafter"/>
</dbReference>
<accession>A0AAU9XK04</accession>
<dbReference type="CDD" id="cd14137">
    <property type="entry name" value="STKc_GSK3"/>
    <property type="match status" value="1"/>
</dbReference>
<dbReference type="GO" id="GO:0005634">
    <property type="term" value="C:nucleus"/>
    <property type="evidence" value="ECO:0007669"/>
    <property type="project" value="TreeGrafter"/>
</dbReference>
<organism evidence="15 16">
    <name type="scientific">Pocillopora meandrina</name>
    <dbReference type="NCBI Taxonomy" id="46732"/>
    <lineage>
        <taxon>Eukaryota</taxon>
        <taxon>Metazoa</taxon>
        <taxon>Cnidaria</taxon>
        <taxon>Anthozoa</taxon>
        <taxon>Hexacorallia</taxon>
        <taxon>Scleractinia</taxon>
        <taxon>Astrocoeniina</taxon>
        <taxon>Pocilloporidae</taxon>
        <taxon>Pocillopora</taxon>
    </lineage>
</organism>
<dbReference type="Proteomes" id="UP001159428">
    <property type="component" value="Unassembled WGS sequence"/>
</dbReference>
<feature type="transmembrane region" description="Helical" evidence="12">
    <location>
        <begin position="544"/>
        <end position="564"/>
    </location>
</feature>
<feature type="binding site" evidence="11">
    <location>
        <position position="85"/>
    </location>
    <ligand>
        <name>ATP</name>
        <dbReference type="ChEBI" id="CHEBI:30616"/>
    </ligand>
</feature>
<dbReference type="InterPro" id="IPR050591">
    <property type="entry name" value="GSK-3"/>
</dbReference>
<evidence type="ECO:0000256" key="7">
    <source>
        <dbReference type="ARBA" id="ARBA00022777"/>
    </source>
</evidence>
<dbReference type="Gene3D" id="3.30.200.20">
    <property type="entry name" value="Phosphorylase Kinase, domain 1"/>
    <property type="match status" value="1"/>
</dbReference>
<feature type="region of interest" description="Disordered" evidence="13">
    <location>
        <begin position="1"/>
        <end position="27"/>
    </location>
</feature>
<comment type="domain">
    <text evidence="12">The DHHC domain is required for palmitoyltransferase activity.</text>
</comment>
<dbReference type="EC" id="2.3.1.225" evidence="12"/>
<proteinExistence type="inferred from homology"/>
<dbReference type="GO" id="GO:0032436">
    <property type="term" value="P:positive regulation of proteasomal ubiquitin-dependent protein catabolic process"/>
    <property type="evidence" value="ECO:0007669"/>
    <property type="project" value="TreeGrafter"/>
</dbReference>
<dbReference type="FunFam" id="1.10.510.10:FF:000055">
    <property type="entry name" value="Glycogen synthase kinase-3 beta"/>
    <property type="match status" value="1"/>
</dbReference>
<evidence type="ECO:0000313" key="16">
    <source>
        <dbReference type="Proteomes" id="UP001159428"/>
    </source>
</evidence>
<evidence type="ECO:0000256" key="3">
    <source>
        <dbReference type="ARBA" id="ARBA00022527"/>
    </source>
</evidence>
<evidence type="ECO:0000256" key="2">
    <source>
        <dbReference type="ARBA" id="ARBA00005527"/>
    </source>
</evidence>
<dbReference type="PROSITE" id="PS00107">
    <property type="entry name" value="PROTEIN_KINASE_ATP"/>
    <property type="match status" value="1"/>
</dbReference>
<keyword evidence="9 12" id="KW-1133">Transmembrane helix</keyword>
<dbReference type="InterPro" id="IPR017441">
    <property type="entry name" value="Protein_kinase_ATP_BS"/>
</dbReference>
<feature type="transmembrane region" description="Helical" evidence="12">
    <location>
        <begin position="570"/>
        <end position="589"/>
    </location>
</feature>
<evidence type="ECO:0000256" key="9">
    <source>
        <dbReference type="ARBA" id="ARBA00022989"/>
    </source>
</evidence>
<dbReference type="PROSITE" id="PS50011">
    <property type="entry name" value="PROTEIN_KINASE_DOM"/>
    <property type="match status" value="1"/>
</dbReference>
<feature type="transmembrane region" description="Helical" evidence="12">
    <location>
        <begin position="668"/>
        <end position="690"/>
    </location>
</feature>
<keyword evidence="7" id="KW-0418">Kinase</keyword>
<evidence type="ECO:0000256" key="12">
    <source>
        <dbReference type="RuleBase" id="RU079119"/>
    </source>
</evidence>
<keyword evidence="4 12" id="KW-0808">Transferase</keyword>
<dbReference type="GO" id="GO:0070507">
    <property type="term" value="P:regulation of microtubule cytoskeleton organization"/>
    <property type="evidence" value="ECO:0007669"/>
    <property type="project" value="TreeGrafter"/>
</dbReference>
<protein>
    <recommendedName>
        <fullName evidence="12">Palmitoyltransferase</fullName>
        <ecNumber evidence="12">2.3.1.225</ecNumber>
    </recommendedName>
</protein>
<sequence>MSGHRPRTTSFAETNKSHTPNFGGVKISRDKDGSKVTTVVATTGSLPDRTQEISYTDTKVIGNGSFGVVYQARMCDSSELVAIKKVLQDKRFKNRELQIMRKLDHCNIVRLRWFFYSSGEKKEEIYLNLVLDFVPETVYRVARHYSKAKQTIPILYIKLYMYQMFRSLAYIHSVGICHRDIKPQNLLLDPETAVLKLCDFGSAKVLVKGEPNVSYICSRYYRAPELIFGATDYTPDIDVWSAGCVLAELLLGQPIFPGASGVDQLVEIIKVLGTPTREQIKEMNPHYTEFKFPQIKPHPWTKVFRPKTPPEAINLCSRLLEYTPSTRLIPVESCAHVFFDELRDANTKLPNGRDLPPLFNFTPQELSVKPSLNSTLIPTHVQRNSGGAGTSSSGTSTSTGPAVVDGAVASEPIAPTSWWKMATDPSPLCCCEFRNLHGQRTHILAFCCECDELDNAVDQCLKGNKVSRQKLHDISMVISDRIRIPWFNGALKLEFDFVVPILFLGISLYFASHSLVLTVLALVYVPVFILIYYIYVLNQRKRTWFFVSWNLASLVGNFILYLAYVASFYSYLHSAVLSFGFGLVLLLYLRVILSRRLLNTYALSSKPPPQNSANHNDTDYKDINCCFCTEGPFIRAKHCRICGYCVPRSDHHCVWTNCCIGQHNHHSFLAAIITFVVTGLWGVYLSFFTICTSKDNSIFHVDCSDVYANSRSSVVFVACWYTIIFSLGMCGLLLQQLVFISLNLTGDEFRRSSKRKSFCEVIRTHSYNKGFIRNWIQFLCPHDIVSISGEVV</sequence>
<dbReference type="SUPFAM" id="SSF56112">
    <property type="entry name" value="Protein kinase-like (PK-like)"/>
    <property type="match status" value="1"/>
</dbReference>
<evidence type="ECO:0000256" key="8">
    <source>
        <dbReference type="ARBA" id="ARBA00022840"/>
    </source>
</evidence>
<dbReference type="EMBL" id="CALNXJ010000046">
    <property type="protein sequence ID" value="CAH3149905.1"/>
    <property type="molecule type" value="Genomic_DNA"/>
</dbReference>
<comment type="catalytic activity">
    <reaction evidence="12">
        <text>L-cysteinyl-[protein] + hexadecanoyl-CoA = S-hexadecanoyl-L-cysteinyl-[protein] + CoA</text>
        <dbReference type="Rhea" id="RHEA:36683"/>
        <dbReference type="Rhea" id="RHEA-COMP:10131"/>
        <dbReference type="Rhea" id="RHEA-COMP:11032"/>
        <dbReference type="ChEBI" id="CHEBI:29950"/>
        <dbReference type="ChEBI" id="CHEBI:57287"/>
        <dbReference type="ChEBI" id="CHEBI:57379"/>
        <dbReference type="ChEBI" id="CHEBI:74151"/>
        <dbReference type="EC" id="2.3.1.225"/>
    </reaction>
</comment>
<keyword evidence="8 11" id="KW-0067">ATP-binding</keyword>
<dbReference type="GO" id="GO:0090090">
    <property type="term" value="P:negative regulation of canonical Wnt signaling pathway"/>
    <property type="evidence" value="ECO:0007669"/>
    <property type="project" value="TreeGrafter"/>
</dbReference>
<comment type="caution">
    <text evidence="15">The sequence shown here is derived from an EMBL/GenBank/DDBJ whole genome shotgun (WGS) entry which is preliminary data.</text>
</comment>
<dbReference type="AlphaFoldDB" id="A0AAU9XK04"/>
<dbReference type="GO" id="GO:0016020">
    <property type="term" value="C:membrane"/>
    <property type="evidence" value="ECO:0007669"/>
    <property type="project" value="UniProtKB-SubCell"/>
</dbReference>
<dbReference type="InterPro" id="IPR000719">
    <property type="entry name" value="Prot_kinase_dom"/>
</dbReference>
<feature type="compositionally biased region" description="Polar residues" evidence="13">
    <location>
        <begin position="8"/>
        <end position="20"/>
    </location>
</feature>
<dbReference type="Pfam" id="PF00069">
    <property type="entry name" value="Pkinase"/>
    <property type="match status" value="1"/>
</dbReference>
<dbReference type="GO" id="GO:0019706">
    <property type="term" value="F:protein-cysteine S-palmitoyltransferase activity"/>
    <property type="evidence" value="ECO:0007669"/>
    <property type="project" value="UniProtKB-EC"/>
</dbReference>
<dbReference type="InterPro" id="IPR039192">
    <property type="entry name" value="STKc_GSK3"/>
</dbReference>
<dbReference type="GO" id="GO:0007165">
    <property type="term" value="P:signal transduction"/>
    <property type="evidence" value="ECO:0007669"/>
    <property type="project" value="TreeGrafter"/>
</dbReference>
<dbReference type="SMART" id="SM00220">
    <property type="entry name" value="S_TKc"/>
    <property type="match status" value="1"/>
</dbReference>
<dbReference type="GO" id="GO:0004674">
    <property type="term" value="F:protein serine/threonine kinase activity"/>
    <property type="evidence" value="ECO:0007669"/>
    <property type="project" value="UniProtKB-KW"/>
</dbReference>
<keyword evidence="12" id="KW-0012">Acyltransferase</keyword>
<feature type="region of interest" description="Disordered" evidence="13">
    <location>
        <begin position="378"/>
        <end position="402"/>
    </location>
</feature>
<feature type="transmembrane region" description="Helical" evidence="12">
    <location>
        <begin position="517"/>
        <end position="537"/>
    </location>
</feature>
<gene>
    <name evidence="15" type="ORF">PMEA_00024556</name>
</gene>
<feature type="compositionally biased region" description="Low complexity" evidence="13">
    <location>
        <begin position="390"/>
        <end position="400"/>
    </location>
</feature>
<evidence type="ECO:0000313" key="15">
    <source>
        <dbReference type="EMBL" id="CAH3149905.1"/>
    </source>
</evidence>
<dbReference type="GO" id="GO:0005524">
    <property type="term" value="F:ATP binding"/>
    <property type="evidence" value="ECO:0007669"/>
    <property type="project" value="UniProtKB-UniRule"/>
</dbReference>
<evidence type="ECO:0000256" key="1">
    <source>
        <dbReference type="ARBA" id="ARBA00004141"/>
    </source>
</evidence>
<dbReference type="GO" id="GO:0005829">
    <property type="term" value="C:cytosol"/>
    <property type="evidence" value="ECO:0007669"/>
    <property type="project" value="TreeGrafter"/>
</dbReference>
<keyword evidence="16" id="KW-1185">Reference proteome</keyword>
<dbReference type="Gene3D" id="1.10.510.10">
    <property type="entry name" value="Transferase(Phosphotransferase) domain 1"/>
    <property type="match status" value="1"/>
</dbReference>
<dbReference type="Pfam" id="PF01529">
    <property type="entry name" value="DHHC"/>
    <property type="match status" value="1"/>
</dbReference>
<dbReference type="InterPro" id="IPR011009">
    <property type="entry name" value="Kinase-like_dom_sf"/>
</dbReference>
<dbReference type="PROSITE" id="PS00108">
    <property type="entry name" value="PROTEIN_KINASE_ST"/>
    <property type="match status" value="1"/>
</dbReference>
<evidence type="ECO:0000256" key="10">
    <source>
        <dbReference type="ARBA" id="ARBA00023136"/>
    </source>
</evidence>
<evidence type="ECO:0000256" key="5">
    <source>
        <dbReference type="ARBA" id="ARBA00022692"/>
    </source>
</evidence>
<dbReference type="InterPro" id="IPR001594">
    <property type="entry name" value="Palmitoyltrfase_DHHC"/>
</dbReference>
<keyword evidence="10 12" id="KW-0472">Membrane</keyword>
<comment type="similarity">
    <text evidence="2">Belongs to the protein kinase superfamily. CMGC Ser/Thr protein kinase family. GSK-3 subfamily.</text>
</comment>
<name>A0AAU9XK04_9CNID</name>
<evidence type="ECO:0000256" key="4">
    <source>
        <dbReference type="ARBA" id="ARBA00022679"/>
    </source>
</evidence>
<comment type="subcellular location">
    <subcellularLocation>
        <location evidence="1">Membrane</location>
        <topology evidence="1">Multi-pass membrane protein</topology>
    </subcellularLocation>
</comment>
<evidence type="ECO:0000256" key="13">
    <source>
        <dbReference type="SAM" id="MobiDB-lite"/>
    </source>
</evidence>
<evidence type="ECO:0000259" key="14">
    <source>
        <dbReference type="PROSITE" id="PS50011"/>
    </source>
</evidence>
<evidence type="ECO:0000256" key="6">
    <source>
        <dbReference type="ARBA" id="ARBA00022741"/>
    </source>
</evidence>
<dbReference type="PANTHER" id="PTHR24057:SF0">
    <property type="entry name" value="PROTEIN KINASE SHAGGY-RELATED"/>
    <property type="match status" value="1"/>
</dbReference>
<feature type="transmembrane region" description="Helical" evidence="12">
    <location>
        <begin position="720"/>
        <end position="746"/>
    </location>
</feature>
<comment type="similarity">
    <text evidence="12">Belongs to the DHHC palmitoyltransferase family.</text>
</comment>
<keyword evidence="3" id="KW-0723">Serine/threonine-protein kinase</keyword>
<keyword evidence="5 12" id="KW-0812">Transmembrane</keyword>
<evidence type="ECO:0000256" key="11">
    <source>
        <dbReference type="PROSITE-ProRule" id="PRU10141"/>
    </source>
</evidence>
<dbReference type="InterPro" id="IPR008271">
    <property type="entry name" value="Ser/Thr_kinase_AS"/>
</dbReference>
<keyword evidence="6 11" id="KW-0547">Nucleotide-binding</keyword>